<evidence type="ECO:0000259" key="9">
    <source>
        <dbReference type="PROSITE" id="PS51677"/>
    </source>
</evidence>
<dbReference type="Gene3D" id="3.10.50.10">
    <property type="match status" value="1"/>
</dbReference>
<dbReference type="RefSeq" id="WP_185677659.1">
    <property type="nucleotide sequence ID" value="NZ_JACLAX010000001.1"/>
</dbReference>
<dbReference type="Proteomes" id="UP000551327">
    <property type="component" value="Unassembled WGS sequence"/>
</dbReference>
<keyword evidence="8" id="KW-0812">Transmembrane</keyword>
<comment type="caution">
    <text evidence="11">The sequence shown here is derived from an EMBL/GenBank/DDBJ whole genome shotgun (WGS) entry which is preliminary data.</text>
</comment>
<dbReference type="PROSITE" id="PS51910">
    <property type="entry name" value="GH18_2"/>
    <property type="match status" value="1"/>
</dbReference>
<proteinExistence type="inferred from homology"/>
<dbReference type="GO" id="GO:0005975">
    <property type="term" value="P:carbohydrate metabolic process"/>
    <property type="evidence" value="ECO:0007669"/>
    <property type="project" value="InterPro"/>
</dbReference>
<sequence>MQFQVFHDPTGRRGRHVRRLGLGLLLILVGALGLFVRTITALEPRPAPLLSPVQAGVQTRAVPVVRPTSTESAGPWLPAAAGPTAPPAALAAAETLGFYMPWDEASRRSLRAHVGALRWVAAGMVSVRGREHRWIEAEDPALRDIMATSPGTGLLLMIQNDSETGWDGVNMARLLASPARRRLLLDRVAAAMQRHGAAGVLFDLENLPVSAHAHYRTLLGEARVRLGAARGGAPTPVMLAAPVADPSWDLGAYARAADRVVLMAYDEHWQSGAPGPIASQAWYARVVAQAVARTGAGRAIVAVGSYAFDWAEGQPLADSITVPEAWARAARAGSRPQFDPASGNTGLAYVEAGRRREIWLLDALSAWNQLHALRALRPAGVALWRLGSEDPGFWPVLAAARAGTGAPLAALRRLPAEAGIELRGSGEILRLTAPPESGTRSVVLDAAGLIRAARYDRLSHGHLVERRGNAPRQVALTFDDGPDPHWTPQILDVLARHGVPATFFVTGIHVLDQPALVRRIVAQGSELANHSTTHANLDRLPDAAVELEINATQRLVESYTGRSMHLFRAPYLGDADPDTAAELRVAQIAARLGYLTVGLNVDPLDWATTDARTIAARTIAQVESGTPGQARRIILLHDAGGDRSATLAALPVIIRELRARGYQFVPVSTLAGLSRDQAMPLLPATAEAGADRHGLLFDSLRIGRQALGWLFTAAIALGLGRVLLLTALALWQTRRVARGRHRAPAPPHLVPRFVSVLIPAFNEARVIEASVRRALATQGVRVEIIVIDDGSTDRTSAIVREAFGHDPRVTLLTLENGGKARALNHGLAIAKGDVIVALDADTRFEPDTIMKLTEWFADPAIGAVAGNAKIGNRVNWLTRWQAIEYTTAQALERRALEALGAVTVVPGAVGAWRRAALDAVGGYPADTLAEDQDLTIAVQRAGWRVACEPAAIAWTEAPETLRALFRQRYRWAFGTLQCLWKHAAVIARGQPRGLAWFGLPQAWLFQIALGLLAPVIDLALVLGLLDAAVSTLNHGWGVMAQDLTRMVALWLALALVECACGWLAYRIDGREGRLPVLRLLAMRFGYRQLLYAVVVHAVAAALHGITVRWGAQQRSGAFSVGLQAAPLADSPVAPPIVALPVAVEAAGTESPAAPVPEPVRVAA</sequence>
<dbReference type="InterPro" id="IPR011330">
    <property type="entry name" value="Glyco_hydro/deAcase_b/a-brl"/>
</dbReference>
<dbReference type="Gene3D" id="3.20.20.80">
    <property type="entry name" value="Glycosidases"/>
    <property type="match status" value="1"/>
</dbReference>
<dbReference type="InterPro" id="IPR029070">
    <property type="entry name" value="Chitinase_insertion_sf"/>
</dbReference>
<dbReference type="InterPro" id="IPR017853">
    <property type="entry name" value="GH"/>
</dbReference>
<keyword evidence="5" id="KW-0328">Glycosyltransferase</keyword>
<evidence type="ECO:0000256" key="6">
    <source>
        <dbReference type="ARBA" id="ARBA00022679"/>
    </source>
</evidence>
<feature type="transmembrane region" description="Helical" evidence="8">
    <location>
        <begin position="1002"/>
        <end position="1025"/>
    </location>
</feature>
<evidence type="ECO:0000256" key="3">
    <source>
        <dbReference type="ARBA" id="ARBA00010973"/>
    </source>
</evidence>
<keyword evidence="6 11" id="KW-0808">Transferase</keyword>
<dbReference type="GO" id="GO:0016757">
    <property type="term" value="F:glycosyltransferase activity"/>
    <property type="evidence" value="ECO:0007669"/>
    <property type="project" value="UniProtKB-KW"/>
</dbReference>
<comment type="similarity">
    <text evidence="2">Belongs to the glycosyltransferase 2 family.</text>
</comment>
<dbReference type="GO" id="GO:0016810">
    <property type="term" value="F:hydrolase activity, acting on carbon-nitrogen (but not peptide) bonds"/>
    <property type="evidence" value="ECO:0007669"/>
    <property type="project" value="InterPro"/>
</dbReference>
<dbReference type="Gene3D" id="3.90.550.10">
    <property type="entry name" value="Spore Coat Polysaccharide Biosynthesis Protein SpsA, Chain A"/>
    <property type="match status" value="1"/>
</dbReference>
<keyword evidence="12" id="KW-1185">Reference proteome</keyword>
<dbReference type="Gene3D" id="3.20.20.370">
    <property type="entry name" value="Glycoside hydrolase/deacetylase"/>
    <property type="match status" value="1"/>
</dbReference>
<comment type="similarity">
    <text evidence="3">Belongs to the polysaccharide deacetylase family.</text>
</comment>
<evidence type="ECO:0000256" key="4">
    <source>
        <dbReference type="ARBA" id="ARBA00020071"/>
    </source>
</evidence>
<dbReference type="InterPro" id="IPR002509">
    <property type="entry name" value="NODB_dom"/>
</dbReference>
<keyword evidence="8" id="KW-1133">Transmembrane helix</keyword>
<dbReference type="CDD" id="cd06423">
    <property type="entry name" value="CESA_like"/>
    <property type="match status" value="1"/>
</dbReference>
<comment type="function">
    <text evidence="1">Is involved in generating a small heat-stable compound (Nod), an acylated oligomer of N-acetylglucosamine, that stimulates mitosis in various plant protoplasts.</text>
</comment>
<dbReference type="InterPro" id="IPR001223">
    <property type="entry name" value="Glyco_hydro18_cat"/>
</dbReference>
<dbReference type="InterPro" id="IPR029044">
    <property type="entry name" value="Nucleotide-diphossugar_trans"/>
</dbReference>
<feature type="transmembrane region" description="Helical" evidence="8">
    <location>
        <begin position="1045"/>
        <end position="1065"/>
    </location>
</feature>
<evidence type="ECO:0000259" key="10">
    <source>
        <dbReference type="PROSITE" id="PS51910"/>
    </source>
</evidence>
<dbReference type="Pfam" id="PF13641">
    <property type="entry name" value="Glyco_tranf_2_3"/>
    <property type="match status" value="1"/>
</dbReference>
<dbReference type="AlphaFoldDB" id="A0A7X1FWU0"/>
<dbReference type="Pfam" id="PF01522">
    <property type="entry name" value="Polysacc_deac_1"/>
    <property type="match status" value="1"/>
</dbReference>
<evidence type="ECO:0000256" key="5">
    <source>
        <dbReference type="ARBA" id="ARBA00022676"/>
    </source>
</evidence>
<dbReference type="PANTHER" id="PTHR43630">
    <property type="entry name" value="POLY-BETA-1,6-N-ACETYL-D-GLUCOSAMINE SYNTHASE"/>
    <property type="match status" value="1"/>
</dbReference>
<dbReference type="PROSITE" id="PS51677">
    <property type="entry name" value="NODB"/>
    <property type="match status" value="1"/>
</dbReference>
<gene>
    <name evidence="11" type="ORF">H7F53_01340</name>
</gene>
<feature type="transmembrane region" description="Helical" evidence="8">
    <location>
        <begin position="706"/>
        <end position="731"/>
    </location>
</feature>
<reference evidence="11 12" key="1">
    <citation type="submission" date="2020-08" db="EMBL/GenBank/DDBJ databases">
        <title>The genome sequence of type strain Novosphingobium piscinae KCTC 42194.</title>
        <authorList>
            <person name="Liu Y."/>
        </authorList>
    </citation>
    <scope>NUCLEOTIDE SEQUENCE [LARGE SCALE GENOMIC DNA]</scope>
    <source>
        <strain evidence="11 12">KCTC 42194</strain>
    </source>
</reference>
<protein>
    <recommendedName>
        <fullName evidence="4">Chitooligosaccharide deacetylase</fullName>
    </recommendedName>
    <alternativeName>
        <fullName evidence="7">Nodulation protein B</fullName>
    </alternativeName>
</protein>
<name>A0A7X1FWU0_9SPHN</name>
<evidence type="ECO:0000313" key="12">
    <source>
        <dbReference type="Proteomes" id="UP000551327"/>
    </source>
</evidence>
<feature type="domain" description="GH18" evidence="10">
    <location>
        <begin position="93"/>
        <end position="407"/>
    </location>
</feature>
<evidence type="ECO:0000256" key="8">
    <source>
        <dbReference type="SAM" id="Phobius"/>
    </source>
</evidence>
<feature type="transmembrane region" description="Helical" evidence="8">
    <location>
        <begin position="1086"/>
        <end position="1105"/>
    </location>
</feature>
<dbReference type="SUPFAM" id="SSF88713">
    <property type="entry name" value="Glycoside hydrolase/deacetylase"/>
    <property type="match status" value="1"/>
</dbReference>
<evidence type="ECO:0000256" key="2">
    <source>
        <dbReference type="ARBA" id="ARBA00006739"/>
    </source>
</evidence>
<dbReference type="SUPFAM" id="SSF53448">
    <property type="entry name" value="Nucleotide-diphospho-sugar transferases"/>
    <property type="match status" value="1"/>
</dbReference>
<evidence type="ECO:0000256" key="1">
    <source>
        <dbReference type="ARBA" id="ARBA00003236"/>
    </source>
</evidence>
<feature type="transmembrane region" description="Helical" evidence="8">
    <location>
        <begin position="20"/>
        <end position="42"/>
    </location>
</feature>
<keyword evidence="8" id="KW-0472">Membrane</keyword>
<evidence type="ECO:0000313" key="11">
    <source>
        <dbReference type="EMBL" id="MBC2667787.1"/>
    </source>
</evidence>
<dbReference type="PANTHER" id="PTHR43630:SF1">
    <property type="entry name" value="POLY-BETA-1,6-N-ACETYL-D-GLUCOSAMINE SYNTHASE"/>
    <property type="match status" value="1"/>
</dbReference>
<organism evidence="11 12">
    <name type="scientific">Novosphingobium piscinae</name>
    <dbReference type="NCBI Taxonomy" id="1507448"/>
    <lineage>
        <taxon>Bacteria</taxon>
        <taxon>Pseudomonadati</taxon>
        <taxon>Pseudomonadota</taxon>
        <taxon>Alphaproteobacteria</taxon>
        <taxon>Sphingomonadales</taxon>
        <taxon>Sphingomonadaceae</taxon>
        <taxon>Novosphingobium</taxon>
    </lineage>
</organism>
<accession>A0A7X1FWU0</accession>
<evidence type="ECO:0000256" key="7">
    <source>
        <dbReference type="ARBA" id="ARBA00032976"/>
    </source>
</evidence>
<dbReference type="EMBL" id="JACLAX010000001">
    <property type="protein sequence ID" value="MBC2667787.1"/>
    <property type="molecule type" value="Genomic_DNA"/>
</dbReference>
<feature type="domain" description="NodB homology" evidence="9">
    <location>
        <begin position="472"/>
        <end position="665"/>
    </location>
</feature>
<dbReference type="SUPFAM" id="SSF51445">
    <property type="entry name" value="(Trans)glycosidases"/>
    <property type="match status" value="1"/>
</dbReference>